<dbReference type="RefSeq" id="WP_376851542.1">
    <property type="nucleotide sequence ID" value="NZ_JBHSMF010000009.1"/>
</dbReference>
<keyword evidence="3" id="KW-0167">Capsid protein</keyword>
<feature type="chain" id="PRO_5047540114" evidence="1">
    <location>
        <begin position="26"/>
        <end position="166"/>
    </location>
</feature>
<name>A0ABW0NH02_9BURK</name>
<evidence type="ECO:0000313" key="3">
    <source>
        <dbReference type="EMBL" id="MFC5499315.1"/>
    </source>
</evidence>
<protein>
    <submittedName>
        <fullName evidence="3">Spore coat protein U domain-containing protein</fullName>
    </submittedName>
</protein>
<evidence type="ECO:0000256" key="1">
    <source>
        <dbReference type="SAM" id="SignalP"/>
    </source>
</evidence>
<feature type="signal peptide" evidence="1">
    <location>
        <begin position="1"/>
        <end position="25"/>
    </location>
</feature>
<sequence>MKNFKLLVGSMLAAGAMGGASLAHAATTVGGDMIVSATLTSACEVSASGGIAFGSVTALASTGDKAASNATGFTVACSSDMSPKIYSTTTRAMLNGANSLPFELCLGASCSGSNDVPLTQGTAAALSITKDGSMQAVPLSAKILAADFKALPAGAYAQTVTINVDY</sequence>
<dbReference type="Pfam" id="PF05229">
    <property type="entry name" value="SCPU"/>
    <property type="match status" value="1"/>
</dbReference>
<keyword evidence="4" id="KW-1185">Reference proteome</keyword>
<dbReference type="InterPro" id="IPR007893">
    <property type="entry name" value="Spore_coat_U/FanG"/>
</dbReference>
<organism evidence="3 4">
    <name type="scientific">Caenimonas terrae</name>
    <dbReference type="NCBI Taxonomy" id="696074"/>
    <lineage>
        <taxon>Bacteria</taxon>
        <taxon>Pseudomonadati</taxon>
        <taxon>Pseudomonadota</taxon>
        <taxon>Betaproteobacteria</taxon>
        <taxon>Burkholderiales</taxon>
        <taxon>Comamonadaceae</taxon>
        <taxon>Caenimonas</taxon>
    </lineage>
</organism>
<proteinExistence type="predicted"/>
<evidence type="ECO:0000313" key="4">
    <source>
        <dbReference type="Proteomes" id="UP001596037"/>
    </source>
</evidence>
<reference evidence="4" key="1">
    <citation type="journal article" date="2019" name="Int. J. Syst. Evol. Microbiol.">
        <title>The Global Catalogue of Microorganisms (GCM) 10K type strain sequencing project: providing services to taxonomists for standard genome sequencing and annotation.</title>
        <authorList>
            <consortium name="The Broad Institute Genomics Platform"/>
            <consortium name="The Broad Institute Genome Sequencing Center for Infectious Disease"/>
            <person name="Wu L."/>
            <person name="Ma J."/>
        </authorList>
    </citation>
    <scope>NUCLEOTIDE SEQUENCE [LARGE SCALE GENOMIC DNA]</scope>
    <source>
        <strain evidence="4">CCUG 57401</strain>
    </source>
</reference>
<comment type="caution">
    <text evidence="3">The sequence shown here is derived from an EMBL/GenBank/DDBJ whole genome shotgun (WGS) entry which is preliminary data.</text>
</comment>
<dbReference type="EMBL" id="JBHSMF010000009">
    <property type="protein sequence ID" value="MFC5499315.1"/>
    <property type="molecule type" value="Genomic_DNA"/>
</dbReference>
<keyword evidence="1" id="KW-0732">Signal</keyword>
<feature type="domain" description="Spore coat protein U/FanG" evidence="2">
    <location>
        <begin position="33"/>
        <end position="162"/>
    </location>
</feature>
<evidence type="ECO:0000259" key="2">
    <source>
        <dbReference type="Pfam" id="PF05229"/>
    </source>
</evidence>
<accession>A0ABW0NH02</accession>
<dbReference type="Proteomes" id="UP001596037">
    <property type="component" value="Unassembled WGS sequence"/>
</dbReference>
<keyword evidence="3" id="KW-0946">Virion</keyword>
<gene>
    <name evidence="3" type="ORF">ACFPOE_17350</name>
</gene>